<dbReference type="EMBL" id="LKCM01000434">
    <property type="protein sequence ID" value="KPQ41118.1"/>
    <property type="molecule type" value="Genomic_DNA"/>
</dbReference>
<dbReference type="Proteomes" id="UP000050360">
    <property type="component" value="Unassembled WGS sequence"/>
</dbReference>
<protein>
    <submittedName>
        <fullName evidence="3">BatA</fullName>
    </submittedName>
</protein>
<evidence type="ECO:0000256" key="1">
    <source>
        <dbReference type="SAM" id="Phobius"/>
    </source>
</evidence>
<dbReference type="AlphaFoldDB" id="A0A0P7Z9Z0"/>
<dbReference type="PATRIC" id="fig|1719120.3.peg.4734"/>
<sequence>MNLNFGNPLWFAALLIIPVVWYFYRKSIKKKKSLAIKFSNISLIKEAGMGKSRAKEVLFYMNILLIALLVTALADPHIPLKQTKEGVNVVMVMDVSGSMAANDYKPTRLEAAKESAKILIDELNNKDNSGIVIFSSGATTSAYLSPFKDKVIEKLSGIKQTEGETSLGDGLALAVDMATSIPNKKKVIVLMSDGVNNAGVISRMMPFHMQRRIISRSIPLE</sequence>
<organism evidence="3 4">
    <name type="scientific">Candidatus Methanoperedens nitratireducens</name>
    <dbReference type="NCBI Taxonomy" id="1392998"/>
    <lineage>
        <taxon>Archaea</taxon>
        <taxon>Methanobacteriati</taxon>
        <taxon>Methanobacteriota</taxon>
        <taxon>Stenosarchaea group</taxon>
        <taxon>Methanomicrobia</taxon>
        <taxon>Methanosarcinales</taxon>
        <taxon>ANME-2 cluster</taxon>
        <taxon>Candidatus Methanoperedentaceae</taxon>
        <taxon>Candidatus Methanoperedens</taxon>
    </lineage>
</organism>
<dbReference type="Gene3D" id="3.40.50.410">
    <property type="entry name" value="von Willebrand factor, type A domain"/>
    <property type="match status" value="1"/>
</dbReference>
<keyword evidence="1" id="KW-0472">Membrane</keyword>
<dbReference type="SMART" id="SM00327">
    <property type="entry name" value="VWA"/>
    <property type="match status" value="1"/>
</dbReference>
<keyword evidence="1" id="KW-0812">Transmembrane</keyword>
<keyword evidence="1" id="KW-1133">Transmembrane helix</keyword>
<dbReference type="PANTHER" id="PTHR37464:SF1">
    <property type="entry name" value="BLL2463 PROTEIN"/>
    <property type="match status" value="1"/>
</dbReference>
<comment type="caution">
    <text evidence="3">The sequence shown here is derived from an EMBL/GenBank/DDBJ whole genome shotgun (WGS) entry which is preliminary data.</text>
</comment>
<proteinExistence type="predicted"/>
<reference evidence="3 4" key="1">
    <citation type="submission" date="2015-09" db="EMBL/GenBank/DDBJ databases">
        <title>A metagenomics-based metabolic model of nitrate-dependent anaerobic oxidation of methane by Methanoperedens-like archaea.</title>
        <authorList>
            <person name="Arshad A."/>
            <person name="Speth D.R."/>
            <person name="De Graaf R.M."/>
            <person name="Op Den Camp H.J."/>
            <person name="Jetten M.S."/>
            <person name="Welte C.U."/>
        </authorList>
    </citation>
    <scope>NUCLEOTIDE SEQUENCE [LARGE SCALE GENOMIC DNA]</scope>
</reference>
<dbReference type="InterPro" id="IPR024163">
    <property type="entry name" value="Aerotolerance_reg_N"/>
</dbReference>
<evidence type="ECO:0000313" key="4">
    <source>
        <dbReference type="Proteomes" id="UP000050360"/>
    </source>
</evidence>
<gene>
    <name evidence="3" type="ORF">MPEBLZ_04336</name>
</gene>
<dbReference type="Pfam" id="PF13519">
    <property type="entry name" value="VWA_2"/>
    <property type="match status" value="1"/>
</dbReference>
<dbReference type="NCBIfam" id="TIGR02226">
    <property type="entry name" value="two_anch"/>
    <property type="match status" value="1"/>
</dbReference>
<dbReference type="InterPro" id="IPR002035">
    <property type="entry name" value="VWF_A"/>
</dbReference>
<dbReference type="PANTHER" id="PTHR37464">
    <property type="entry name" value="BLL2463 PROTEIN"/>
    <property type="match status" value="1"/>
</dbReference>
<accession>A0A0P7Z9Z0</accession>
<name>A0A0P7Z9Z0_9EURY</name>
<dbReference type="InterPro" id="IPR036465">
    <property type="entry name" value="vWFA_dom_sf"/>
</dbReference>
<feature type="transmembrane region" description="Helical" evidence="1">
    <location>
        <begin position="6"/>
        <end position="24"/>
    </location>
</feature>
<feature type="transmembrane region" description="Helical" evidence="1">
    <location>
        <begin position="57"/>
        <end position="74"/>
    </location>
</feature>
<feature type="domain" description="VWFA" evidence="2">
    <location>
        <begin position="88"/>
        <end position="221"/>
    </location>
</feature>
<dbReference type="InterPro" id="IPR011933">
    <property type="entry name" value="Double_TM_dom"/>
</dbReference>
<evidence type="ECO:0000259" key="2">
    <source>
        <dbReference type="PROSITE" id="PS50234"/>
    </source>
</evidence>
<dbReference type="Pfam" id="PF07584">
    <property type="entry name" value="BatA"/>
    <property type="match status" value="1"/>
</dbReference>
<evidence type="ECO:0000313" key="3">
    <source>
        <dbReference type="EMBL" id="KPQ41118.1"/>
    </source>
</evidence>
<dbReference type="SUPFAM" id="SSF53300">
    <property type="entry name" value="vWA-like"/>
    <property type="match status" value="1"/>
</dbReference>
<dbReference type="PROSITE" id="PS50234">
    <property type="entry name" value="VWFA"/>
    <property type="match status" value="1"/>
</dbReference>